<name>A0A0A9A053_ARUDO</name>
<dbReference type="EMBL" id="GBRH01253434">
    <property type="protein sequence ID" value="JAD44461.1"/>
    <property type="molecule type" value="Transcribed_RNA"/>
</dbReference>
<reference evidence="2" key="2">
    <citation type="journal article" date="2015" name="Data Brief">
        <title>Shoot transcriptome of the giant reed, Arundo donax.</title>
        <authorList>
            <person name="Barrero R.A."/>
            <person name="Guerrero F.D."/>
            <person name="Moolhuijzen P."/>
            <person name="Goolsby J.A."/>
            <person name="Tidwell J."/>
            <person name="Bellgard S.E."/>
            <person name="Bellgard M.I."/>
        </authorList>
    </citation>
    <scope>NUCLEOTIDE SEQUENCE</scope>
    <source>
        <tissue evidence="2">Shoot tissue taken approximately 20 cm above the soil surface</tissue>
    </source>
</reference>
<evidence type="ECO:0000256" key="1">
    <source>
        <dbReference type="SAM" id="MobiDB-lite"/>
    </source>
</evidence>
<proteinExistence type="predicted"/>
<accession>A0A0A9A053</accession>
<reference evidence="2" key="1">
    <citation type="submission" date="2014-09" db="EMBL/GenBank/DDBJ databases">
        <authorList>
            <person name="Magalhaes I.L.F."/>
            <person name="Oliveira U."/>
            <person name="Santos F.R."/>
            <person name="Vidigal T.H.D.A."/>
            <person name="Brescovit A.D."/>
            <person name="Santos A.J."/>
        </authorList>
    </citation>
    <scope>NUCLEOTIDE SEQUENCE</scope>
    <source>
        <tissue evidence="2">Shoot tissue taken approximately 20 cm above the soil surface</tissue>
    </source>
</reference>
<sequence length="34" mass="3429">MAVMTLLEPLQCDGAGDGSGTGAPQGQERRILGV</sequence>
<organism evidence="2">
    <name type="scientific">Arundo donax</name>
    <name type="common">Giant reed</name>
    <name type="synonym">Donax arundinaceus</name>
    <dbReference type="NCBI Taxonomy" id="35708"/>
    <lineage>
        <taxon>Eukaryota</taxon>
        <taxon>Viridiplantae</taxon>
        <taxon>Streptophyta</taxon>
        <taxon>Embryophyta</taxon>
        <taxon>Tracheophyta</taxon>
        <taxon>Spermatophyta</taxon>
        <taxon>Magnoliopsida</taxon>
        <taxon>Liliopsida</taxon>
        <taxon>Poales</taxon>
        <taxon>Poaceae</taxon>
        <taxon>PACMAD clade</taxon>
        <taxon>Arundinoideae</taxon>
        <taxon>Arundineae</taxon>
        <taxon>Arundo</taxon>
    </lineage>
</organism>
<protein>
    <submittedName>
        <fullName evidence="2">Uncharacterized protein</fullName>
    </submittedName>
</protein>
<dbReference type="AlphaFoldDB" id="A0A0A9A053"/>
<feature type="region of interest" description="Disordered" evidence="1">
    <location>
        <begin position="1"/>
        <end position="34"/>
    </location>
</feature>
<evidence type="ECO:0000313" key="2">
    <source>
        <dbReference type="EMBL" id="JAD44461.1"/>
    </source>
</evidence>